<dbReference type="EMBL" id="KN829279">
    <property type="protein sequence ID" value="KIK73958.1"/>
    <property type="molecule type" value="Genomic_DNA"/>
</dbReference>
<evidence type="ECO:0000313" key="1">
    <source>
        <dbReference type="EMBL" id="KIK73958.1"/>
    </source>
</evidence>
<sequence length="181" mass="19960">MVSRFLLARRGKGTFALQCTPPAIATTAAPPLPTKPVTANPLLSTQYRFSFRLEDDTAPKHLLNWVLEASIPVPIRDLFMVSPDCRMQFHDTTMTKQITTVPTTHVNGLSMCMPVVHVNELSRRNPGGVAREYGDQLLKSDDGLIVAHHSLPLRCLKVKVNGMERTINCVLDSGSEIVAMP</sequence>
<reference evidence="2" key="2">
    <citation type="submission" date="2015-01" db="EMBL/GenBank/DDBJ databases">
        <title>Evolutionary Origins and Diversification of the Mycorrhizal Mutualists.</title>
        <authorList>
            <consortium name="DOE Joint Genome Institute"/>
            <consortium name="Mycorrhizal Genomics Consortium"/>
            <person name="Kohler A."/>
            <person name="Kuo A."/>
            <person name="Nagy L.G."/>
            <person name="Floudas D."/>
            <person name="Copeland A."/>
            <person name="Barry K.W."/>
            <person name="Cichocki N."/>
            <person name="Veneault-Fourrey C."/>
            <person name="LaButti K."/>
            <person name="Lindquist E.A."/>
            <person name="Lipzen A."/>
            <person name="Lundell T."/>
            <person name="Morin E."/>
            <person name="Murat C."/>
            <person name="Riley R."/>
            <person name="Ohm R."/>
            <person name="Sun H."/>
            <person name="Tunlid A."/>
            <person name="Henrissat B."/>
            <person name="Grigoriev I.V."/>
            <person name="Hibbett D.S."/>
            <person name="Martin F."/>
        </authorList>
    </citation>
    <scope>NUCLEOTIDE SEQUENCE [LARGE SCALE GENOMIC DNA]</scope>
    <source>
        <strain evidence="2">Ve08.2h10</strain>
    </source>
</reference>
<dbReference type="AlphaFoldDB" id="A0A0D0CET2"/>
<dbReference type="HOGENOM" id="CLU_104461_0_0_1"/>
<gene>
    <name evidence="1" type="ORF">PAXRUDRAFT_792378</name>
</gene>
<name>A0A0D0CET2_9AGAM</name>
<feature type="non-terminal residue" evidence="1">
    <location>
        <position position="181"/>
    </location>
</feature>
<reference evidence="1 2" key="1">
    <citation type="submission" date="2014-04" db="EMBL/GenBank/DDBJ databases">
        <authorList>
            <consortium name="DOE Joint Genome Institute"/>
            <person name="Kuo A."/>
            <person name="Kohler A."/>
            <person name="Jargeat P."/>
            <person name="Nagy L.G."/>
            <person name="Floudas D."/>
            <person name="Copeland A."/>
            <person name="Barry K.W."/>
            <person name="Cichocki N."/>
            <person name="Veneault-Fourrey C."/>
            <person name="LaButti K."/>
            <person name="Lindquist E.A."/>
            <person name="Lipzen A."/>
            <person name="Lundell T."/>
            <person name="Morin E."/>
            <person name="Murat C."/>
            <person name="Sun H."/>
            <person name="Tunlid A."/>
            <person name="Henrissat B."/>
            <person name="Grigoriev I.V."/>
            <person name="Hibbett D.S."/>
            <person name="Martin F."/>
            <person name="Nordberg H.P."/>
            <person name="Cantor M.N."/>
            <person name="Hua S.X."/>
        </authorList>
    </citation>
    <scope>NUCLEOTIDE SEQUENCE [LARGE SCALE GENOMIC DNA]</scope>
    <source>
        <strain evidence="1 2">Ve08.2h10</strain>
    </source>
</reference>
<proteinExistence type="predicted"/>
<organism evidence="1 2">
    <name type="scientific">Paxillus rubicundulus Ve08.2h10</name>
    <dbReference type="NCBI Taxonomy" id="930991"/>
    <lineage>
        <taxon>Eukaryota</taxon>
        <taxon>Fungi</taxon>
        <taxon>Dikarya</taxon>
        <taxon>Basidiomycota</taxon>
        <taxon>Agaricomycotina</taxon>
        <taxon>Agaricomycetes</taxon>
        <taxon>Agaricomycetidae</taxon>
        <taxon>Boletales</taxon>
        <taxon>Paxilineae</taxon>
        <taxon>Paxillaceae</taxon>
        <taxon>Paxillus</taxon>
    </lineage>
</organism>
<dbReference type="InParanoid" id="A0A0D0CET2"/>
<dbReference type="OrthoDB" id="3202009at2759"/>
<accession>A0A0D0CET2</accession>
<dbReference type="STRING" id="930991.A0A0D0CET2"/>
<dbReference type="Proteomes" id="UP000054538">
    <property type="component" value="Unassembled WGS sequence"/>
</dbReference>
<keyword evidence="2" id="KW-1185">Reference proteome</keyword>
<protein>
    <submittedName>
        <fullName evidence="1">Uncharacterized protein</fullName>
    </submittedName>
</protein>
<evidence type="ECO:0000313" key="2">
    <source>
        <dbReference type="Proteomes" id="UP000054538"/>
    </source>
</evidence>